<reference evidence="2" key="1">
    <citation type="submission" date="2024-07" db="EMBL/GenBank/DDBJ databases">
        <authorList>
            <person name="Yu S.T."/>
        </authorList>
    </citation>
    <scope>NUCLEOTIDE SEQUENCE</scope>
    <source>
        <strain evidence="2">Y1</strain>
    </source>
</reference>
<protein>
    <recommendedName>
        <fullName evidence="3">Secreted protein</fullName>
    </recommendedName>
</protein>
<evidence type="ECO:0000313" key="2">
    <source>
        <dbReference type="EMBL" id="XDQ77224.1"/>
    </source>
</evidence>
<evidence type="ECO:0008006" key="3">
    <source>
        <dbReference type="Google" id="ProtNLM"/>
    </source>
</evidence>
<keyword evidence="1" id="KW-0732">Signal</keyword>
<feature type="chain" id="PRO_5044340168" description="Secreted protein" evidence="1">
    <location>
        <begin position="26"/>
        <end position="135"/>
    </location>
</feature>
<organism evidence="2">
    <name type="scientific">Streptomyces sp. Y1</name>
    <dbReference type="NCBI Taxonomy" id="3238634"/>
    <lineage>
        <taxon>Bacteria</taxon>
        <taxon>Bacillati</taxon>
        <taxon>Actinomycetota</taxon>
        <taxon>Actinomycetes</taxon>
        <taxon>Kitasatosporales</taxon>
        <taxon>Streptomycetaceae</taxon>
        <taxon>Streptomyces</taxon>
    </lineage>
</organism>
<dbReference type="AlphaFoldDB" id="A0AB39TGG2"/>
<gene>
    <name evidence="2" type="ORF">AB2U05_01365</name>
</gene>
<dbReference type="EMBL" id="CP163445">
    <property type="protein sequence ID" value="XDQ77224.1"/>
    <property type="molecule type" value="Genomic_DNA"/>
</dbReference>
<sequence>MRARIAAVVLTVAGIAGLAAGPAAAATATALPGTTACTAVVNHPCLSHEADGDGVVGVARVSAQPDQLTVVRVEIRTQAAWGSPWQTVAAATTVRFGSAEATTPRVTASGPRLVCATAGPALEADKQVTTCTNPF</sequence>
<dbReference type="RefSeq" id="WP_157882093.1">
    <property type="nucleotide sequence ID" value="NZ_CP163445.1"/>
</dbReference>
<accession>A0AB39TGG2</accession>
<name>A0AB39TGG2_9ACTN</name>
<evidence type="ECO:0000256" key="1">
    <source>
        <dbReference type="SAM" id="SignalP"/>
    </source>
</evidence>
<feature type="signal peptide" evidence="1">
    <location>
        <begin position="1"/>
        <end position="25"/>
    </location>
</feature>
<proteinExistence type="predicted"/>